<sequence>MELDSAWRWLSRTRAVTWDSGQYLPHSCQSLSYRQHLQLPAEALRTLFLRLRTLKCCEDQVLLNIPGCTCGVPNVSMATSGRTCSTKTTEVNFPHTIDNSYCQQEETKPNFGASKNRLLLSQVAYFQNYQLKTYKDRKDHDKEQKYRDSKNKLLMSQVAYYLACRLKMKVPGFLCCAPNVNMVASGRSPSRKSTEVNIPEGNEKSCSQQEENQLNVGANKNRLIMRQVAYLLNYRLKIYGKFYRLTTTKVTNDVLCCLE</sequence>
<accession>A0A6J3HHL4</accession>
<reference evidence="2" key="1">
    <citation type="submission" date="2025-08" db="UniProtKB">
        <authorList>
            <consortium name="RefSeq"/>
        </authorList>
    </citation>
    <scope>IDENTIFICATION</scope>
    <source>
        <tissue evidence="2">Blood</tissue>
    </source>
</reference>
<keyword evidence="1" id="KW-1185">Reference proteome</keyword>
<proteinExistence type="predicted"/>
<name>A0A6J3HHL4_SAPAP</name>
<dbReference type="RefSeq" id="XP_032129576.1">
    <property type="nucleotide sequence ID" value="XM_032273685.1"/>
</dbReference>
<gene>
    <name evidence="2" type="primary">LOC116547958</name>
</gene>
<protein>
    <submittedName>
        <fullName evidence="2">Uncharacterized protein LOC116547958 isoform X1</fullName>
    </submittedName>
</protein>
<evidence type="ECO:0000313" key="2">
    <source>
        <dbReference type="RefSeq" id="XP_032129576.1"/>
    </source>
</evidence>
<evidence type="ECO:0000313" key="1">
    <source>
        <dbReference type="Proteomes" id="UP000504640"/>
    </source>
</evidence>
<dbReference type="GeneID" id="116547958"/>
<dbReference type="Proteomes" id="UP000504640">
    <property type="component" value="Unplaced"/>
</dbReference>
<organism evidence="1 2">
    <name type="scientific">Sapajus apella</name>
    <name type="common">Brown-capped capuchin</name>
    <name type="synonym">Cebus apella</name>
    <dbReference type="NCBI Taxonomy" id="9515"/>
    <lineage>
        <taxon>Eukaryota</taxon>
        <taxon>Metazoa</taxon>
        <taxon>Chordata</taxon>
        <taxon>Craniata</taxon>
        <taxon>Vertebrata</taxon>
        <taxon>Euteleostomi</taxon>
        <taxon>Mammalia</taxon>
        <taxon>Eutheria</taxon>
        <taxon>Euarchontoglires</taxon>
        <taxon>Primates</taxon>
        <taxon>Haplorrhini</taxon>
        <taxon>Platyrrhini</taxon>
        <taxon>Cebidae</taxon>
        <taxon>Cebinae</taxon>
        <taxon>Sapajus</taxon>
    </lineage>
</organism>
<dbReference type="AlphaFoldDB" id="A0A6J3HHL4"/>